<gene>
    <name evidence="6" type="ORF">ELY33_02190</name>
</gene>
<dbReference type="PANTHER" id="PTHR12338">
    <property type="entry name" value="AUTOTRANSPORTER"/>
    <property type="match status" value="1"/>
</dbReference>
<evidence type="ECO:0000313" key="6">
    <source>
        <dbReference type="EMBL" id="RUR34054.1"/>
    </source>
</evidence>
<dbReference type="SMART" id="SM00912">
    <property type="entry name" value="Haemagg_act"/>
    <property type="match status" value="1"/>
</dbReference>
<evidence type="ECO:0000256" key="3">
    <source>
        <dbReference type="ARBA" id="ARBA00022729"/>
    </source>
</evidence>
<dbReference type="InterPro" id="IPR041286">
    <property type="entry name" value="MBG_2"/>
</dbReference>
<dbReference type="SUPFAM" id="SSF51126">
    <property type="entry name" value="Pectin lyase-like"/>
    <property type="match status" value="1"/>
</dbReference>
<dbReference type="InterPro" id="IPR050909">
    <property type="entry name" value="Bact_Autotransporter_VF"/>
</dbReference>
<proteinExistence type="predicted"/>
<evidence type="ECO:0000256" key="4">
    <source>
        <dbReference type="SAM" id="MobiDB-lite"/>
    </source>
</evidence>
<dbReference type="Proteomes" id="UP000287336">
    <property type="component" value="Unassembled WGS sequence"/>
</dbReference>
<evidence type="ECO:0000259" key="5">
    <source>
        <dbReference type="SMART" id="SM00912"/>
    </source>
</evidence>
<comment type="subcellular location">
    <subcellularLocation>
        <location evidence="1">Secreted</location>
    </subcellularLocation>
</comment>
<dbReference type="InterPro" id="IPR008638">
    <property type="entry name" value="FhaB/CdiA-like_TPS"/>
</dbReference>
<keyword evidence="2" id="KW-0964">Secreted</keyword>
<dbReference type="Gene3D" id="2.160.20.10">
    <property type="entry name" value="Single-stranded right-handed beta-helix, Pectin lyase-like"/>
    <property type="match status" value="1"/>
</dbReference>
<dbReference type="EMBL" id="RZHG01000003">
    <property type="protein sequence ID" value="RUR34054.1"/>
    <property type="molecule type" value="Genomic_DNA"/>
</dbReference>
<dbReference type="Pfam" id="PF18676">
    <property type="entry name" value="MBG_2"/>
    <property type="match status" value="1"/>
</dbReference>
<evidence type="ECO:0000256" key="2">
    <source>
        <dbReference type="ARBA" id="ARBA00022525"/>
    </source>
</evidence>
<feature type="domain" description="Filamentous haemagglutinin FhaB/tRNA nuclease CdiA-like TPS" evidence="5">
    <location>
        <begin position="60"/>
        <end position="172"/>
    </location>
</feature>
<dbReference type="InterPro" id="IPR012334">
    <property type="entry name" value="Pectin_lyas_fold"/>
</dbReference>
<dbReference type="InterPro" id="IPR011050">
    <property type="entry name" value="Pectin_lyase_fold/virulence"/>
</dbReference>
<dbReference type="Pfam" id="PF13018">
    <property type="entry name" value="ESPR"/>
    <property type="match status" value="1"/>
</dbReference>
<accession>A0A433KWG6</accession>
<dbReference type="InterPro" id="IPR024973">
    <property type="entry name" value="ESPR"/>
</dbReference>
<keyword evidence="7" id="KW-1185">Reference proteome</keyword>
<evidence type="ECO:0000256" key="1">
    <source>
        <dbReference type="ARBA" id="ARBA00004613"/>
    </source>
</evidence>
<evidence type="ECO:0000313" key="7">
    <source>
        <dbReference type="Proteomes" id="UP000287336"/>
    </source>
</evidence>
<feature type="compositionally biased region" description="Pro residues" evidence="4">
    <location>
        <begin position="859"/>
        <end position="933"/>
    </location>
</feature>
<protein>
    <submittedName>
        <fullName evidence="6">Filamentous hemagglutinin N-terminal domain-containing protein</fullName>
    </submittedName>
</protein>
<name>A0A433KWG6_9GAMM</name>
<dbReference type="PANTHER" id="PTHR12338:SF8">
    <property type="entry name" value="HEME_HEMOPEXIN-BINDING PROTEIN"/>
    <property type="match status" value="1"/>
</dbReference>
<feature type="region of interest" description="Disordered" evidence="4">
    <location>
        <begin position="856"/>
        <end position="981"/>
    </location>
</feature>
<reference evidence="6 7" key="1">
    <citation type="submission" date="2018-12" db="EMBL/GenBank/DDBJ databases">
        <title>three novel Halomonas strain isolated from plants.</title>
        <authorList>
            <person name="Sun C."/>
        </authorList>
    </citation>
    <scope>NUCLEOTIDE SEQUENCE [LARGE SCALE GENOMIC DNA]</scope>
    <source>
        <strain evidence="6 7">DSM 19434</strain>
    </source>
</reference>
<organism evidence="6 7">
    <name type="scientific">Vreelandella andesensis</name>
    <dbReference type="NCBI Taxonomy" id="447567"/>
    <lineage>
        <taxon>Bacteria</taxon>
        <taxon>Pseudomonadati</taxon>
        <taxon>Pseudomonadota</taxon>
        <taxon>Gammaproteobacteria</taxon>
        <taxon>Oceanospirillales</taxon>
        <taxon>Halomonadaceae</taxon>
        <taxon>Vreelandella</taxon>
    </lineage>
</organism>
<dbReference type="PRINTS" id="PR01217">
    <property type="entry name" value="PRICHEXTENSN"/>
</dbReference>
<feature type="compositionally biased region" description="Low complexity" evidence="4">
    <location>
        <begin position="934"/>
        <end position="981"/>
    </location>
</feature>
<keyword evidence="3" id="KW-0732">Signal</keyword>
<dbReference type="OrthoDB" id="218680at2"/>
<sequence>MNRIYQSIWKQNIGTFVAGSELAKSGGRKTSSTSSIVTSSVQFPLRLLIASMFLAVTGNAWALPVGGEVSVGSATISGDATVTNISQTTQNAAINWQAFDIASGEAVNFRQPNSSSITLNRVLGSDPSTIMGTLTANGQIFLVNPNGVLFGTNSSVNVGGLVASTLAISDSDFAAGMYNFIRAGDGSIVNQGTINADGGYIALLGANVSNQGTLQANLGTVALAAGEVITLDVAGDGLLNVAVNQGALDALVQNGGMIQADGGKVLMTAQSAGDLFQSAVNNIGVIRAQSIENREGAIMLTGDMQSGTLNVGGTLDVSGSEAGETGGSVTATARHVGLFYAEIDASGDAGGGAVLIGGGYEGKDPSVQNASATYMSADSTINANANTSGDGGTVVLWADNSTRAYGSISARGGAQSGDGGLIETSGGWLDVADIRIDTRAPNGTVGMWLLDPADITISNAATSDATINGNVFEPNSGVNEANISIADLVTGLGSSNITVTTENSGASGTGNGDITVMDAITWTDQTTLTLNADRDINISAAITGTDGSLVANAERNVNVDAAVTTTTGNLTFDAKNDVTLAAAATITTGNLTALAGQDVNVGADVTVTTGDVILVADNDGTGPGADAGTVLITCGINCITIGTGDLSIRFNPASYATTGAEIQAYDDNLTGGGELDAKAWVFGLGEDKVYDGTRAATVSGLEPDITSAQPPVSLDTTSNALFDTKDVGDEKLITYETSFADETYALFAPFGTTEGTYVTRADVTPAPLTITANDGTKVFGETYPLSPQAFTSDGLVNAETVTSVTLTSDGTVATASVDGSPYAITPADANGGTFDSDNYDINYVDGTLLVTAAMVDPVDPTPDPVEPTPDPVDPIPDPVEPTPNPVDPTPVPVEPTPDPVDPIPDPVEPTPNPVDPIPDPVEPTPDPVEPTPDPVDTTVPGDTTDPIDPSTTDPSTTDPSTTDPSTTDPSTTNPDGSEPSLPLATALALSELPEEALRPVISFQDENGDLPENISEGLALTFATAAVNMPTSQLERLDLTAEIDLAPPIDAYVPPVYEPKQDRF</sequence>
<dbReference type="Pfam" id="PF05860">
    <property type="entry name" value="TPS"/>
    <property type="match status" value="1"/>
</dbReference>
<dbReference type="GO" id="GO:0005576">
    <property type="term" value="C:extracellular region"/>
    <property type="evidence" value="ECO:0007669"/>
    <property type="project" value="UniProtKB-SubCell"/>
</dbReference>
<dbReference type="AlphaFoldDB" id="A0A433KWG6"/>
<comment type="caution">
    <text evidence="6">The sequence shown here is derived from an EMBL/GenBank/DDBJ whole genome shotgun (WGS) entry which is preliminary data.</text>
</comment>
<dbReference type="NCBIfam" id="TIGR01901">
    <property type="entry name" value="adhes_NPXG"/>
    <property type="match status" value="1"/>
</dbReference>